<feature type="domain" description="SH3" evidence="3">
    <location>
        <begin position="605"/>
        <end position="658"/>
    </location>
</feature>
<keyword evidence="5" id="KW-1185">Reference proteome</keyword>
<dbReference type="Pfam" id="PF14604">
    <property type="entry name" value="SH3_9"/>
    <property type="match status" value="1"/>
</dbReference>
<proteinExistence type="predicted"/>
<evidence type="ECO:0000313" key="4">
    <source>
        <dbReference type="EMBL" id="KZZ92177.1"/>
    </source>
</evidence>
<dbReference type="EMBL" id="AZGY01000016">
    <property type="protein sequence ID" value="KZZ92177.1"/>
    <property type="molecule type" value="Genomic_DNA"/>
</dbReference>
<evidence type="ECO:0000256" key="2">
    <source>
        <dbReference type="SAM" id="MobiDB-lite"/>
    </source>
</evidence>
<feature type="region of interest" description="Disordered" evidence="2">
    <location>
        <begin position="194"/>
        <end position="218"/>
    </location>
</feature>
<evidence type="ECO:0000259" key="3">
    <source>
        <dbReference type="Pfam" id="PF14604"/>
    </source>
</evidence>
<sequence>MPLTATDELLQVVELILTPFHDIVDKATAAANNAQGEEPLMQRTADALAREGRRALNRLEPLSKKTFNQHGAAFVNAIKSNDDISSFHLELTDSLWEFDDYVAIETFDQDKYAELQALCRKVAPKIYNILVRMNIELLAKGSDHEPPPPQIMPESPIMFPTSPSPYSWQVTTADMKVDPDARLLGASSPWSDSSLNRFPIQSHPRSSHSTSDSQVSRPYSTLAASVDFANMSRDRQSYSSGQSSGSSGSHSSRIMGHNSITTIRESEALSSPVTAQSWPLPERLSSRTNRTTATSSDMMPDSPDSKHVSGEYKSENRRKRVTFEHSVSLAARLPSKQCVIDEYSSFHRYKGFCSGAREVLRGNDGVKQKQKPVHRTLSRIVAKCTGCSMELDYEHIEIDLANRESGNLTKRDVEYRLRFLQKSHLPVKRATDALYACVFCIHNGYTTEESDATVFFTADDLFTHLSRHPRPLPNVPGITVVYGLDIPSNFQNNYDVHFRSQPKPHPSSRDNTEIDGRPTGIATKEVRRVESQRSLVDRDRPEELQVAAGARLTGIKWPPQYKGRRIFAWHDGSFASVPSEIVMLIPPSGASRLSRDMRSFVSGKAKWKFVAKHGKDVPWLKFDKGDAISNIGWEHPDHWCWCGTNAKGEWGIFPQAFIDPNTVQDSTPYDYSPRV</sequence>
<keyword evidence="1" id="KW-0728">SH3 domain</keyword>
<feature type="compositionally biased region" description="Low complexity" evidence="2">
    <location>
        <begin position="202"/>
        <end position="213"/>
    </location>
</feature>
<dbReference type="Proteomes" id="UP000078544">
    <property type="component" value="Unassembled WGS sequence"/>
</dbReference>
<dbReference type="Gene3D" id="2.30.30.40">
    <property type="entry name" value="SH3 Domains"/>
    <property type="match status" value="1"/>
</dbReference>
<dbReference type="InterPro" id="IPR036028">
    <property type="entry name" value="SH3-like_dom_sf"/>
</dbReference>
<dbReference type="InterPro" id="IPR001452">
    <property type="entry name" value="SH3_domain"/>
</dbReference>
<evidence type="ECO:0000256" key="1">
    <source>
        <dbReference type="ARBA" id="ARBA00022443"/>
    </source>
</evidence>
<comment type="caution">
    <text evidence="4">The sequence shown here is derived from an EMBL/GenBank/DDBJ whole genome shotgun (WGS) entry which is preliminary data.</text>
</comment>
<feature type="compositionally biased region" description="Basic and acidic residues" evidence="2">
    <location>
        <begin position="303"/>
        <end position="315"/>
    </location>
</feature>
<evidence type="ECO:0000313" key="5">
    <source>
        <dbReference type="Proteomes" id="UP000078544"/>
    </source>
</evidence>
<feature type="compositionally biased region" description="Low complexity" evidence="2">
    <location>
        <begin position="286"/>
        <end position="302"/>
    </location>
</feature>
<dbReference type="AlphaFoldDB" id="A0A167Z513"/>
<organism evidence="4 5">
    <name type="scientific">Moelleriella libera RCEF 2490</name>
    <dbReference type="NCBI Taxonomy" id="1081109"/>
    <lineage>
        <taxon>Eukaryota</taxon>
        <taxon>Fungi</taxon>
        <taxon>Dikarya</taxon>
        <taxon>Ascomycota</taxon>
        <taxon>Pezizomycotina</taxon>
        <taxon>Sordariomycetes</taxon>
        <taxon>Hypocreomycetidae</taxon>
        <taxon>Hypocreales</taxon>
        <taxon>Clavicipitaceae</taxon>
        <taxon>Moelleriella</taxon>
    </lineage>
</organism>
<feature type="compositionally biased region" description="Polar residues" evidence="2">
    <location>
        <begin position="258"/>
        <end position="277"/>
    </location>
</feature>
<dbReference type="OrthoDB" id="5243589at2759"/>
<reference evidence="4 5" key="1">
    <citation type="journal article" date="2016" name="Genome Biol. Evol.">
        <title>Divergent and convergent evolution of fungal pathogenicity.</title>
        <authorList>
            <person name="Shang Y."/>
            <person name="Xiao G."/>
            <person name="Zheng P."/>
            <person name="Cen K."/>
            <person name="Zhan S."/>
            <person name="Wang C."/>
        </authorList>
    </citation>
    <scope>NUCLEOTIDE SEQUENCE [LARGE SCALE GENOMIC DNA]</scope>
    <source>
        <strain evidence="4 5">RCEF 2490</strain>
    </source>
</reference>
<feature type="region of interest" description="Disordered" evidence="2">
    <location>
        <begin position="233"/>
        <end position="317"/>
    </location>
</feature>
<dbReference type="SUPFAM" id="SSF50044">
    <property type="entry name" value="SH3-domain"/>
    <property type="match status" value="1"/>
</dbReference>
<name>A0A167Z513_9HYPO</name>
<protein>
    <submittedName>
        <fullName evidence="4">Src-domain containing protein</fullName>
    </submittedName>
</protein>
<feature type="compositionally biased region" description="Low complexity" evidence="2">
    <location>
        <begin position="237"/>
        <end position="253"/>
    </location>
</feature>
<gene>
    <name evidence="4" type="ORF">AAL_06387</name>
</gene>
<accession>A0A167Z513</accession>
<dbReference type="STRING" id="1081109.A0A167Z513"/>